<protein>
    <recommendedName>
        <fullName evidence="5">Thrombospondin type 3 repeat-containing protein</fullName>
    </recommendedName>
</protein>
<dbReference type="STRING" id="579105.SAMN04488096_104293"/>
<sequence>MIKKVILLLVTFVCLTACDDGDIIVTTFDYDSDTDLSYCTNALDTTYLVEEVQLYNINDDTNESIVFNFSRDGFTGTFDRIIENGSIVKDSTITIDLSTTNKITYRIFDGEIPSDYYCQSIPPSSPQVTQEYSTLDGGTVTLNISVTYQDDDDGIPTEANASDDYSGPYEYLENDNDGDGLPDPLDEDDDNDNVSTATEISENIEGYTDPSTGLPDTDEDGILNYLDNDDDNDGVLTRNEDLNAFDNENVVLNPTDDFNAEGIPYYLDENSSTEITVDQYKSNTIDRTFKTTVVANNITLENSSTGEQITLSSLILGSFEISTTLTVQVIAN</sequence>
<name>A0A1M6E127_9FLAO</name>
<feature type="signal peptide" evidence="2">
    <location>
        <begin position="1"/>
        <end position="19"/>
    </location>
</feature>
<evidence type="ECO:0000256" key="1">
    <source>
        <dbReference type="SAM" id="MobiDB-lite"/>
    </source>
</evidence>
<gene>
    <name evidence="3" type="ORF">SAMN04488096_104293</name>
</gene>
<dbReference type="EMBL" id="FQYY01000004">
    <property type="protein sequence ID" value="SHI79151.1"/>
    <property type="molecule type" value="Genomic_DNA"/>
</dbReference>
<dbReference type="OrthoDB" id="1159446at2"/>
<dbReference type="AlphaFoldDB" id="A0A1M6E127"/>
<proteinExistence type="predicted"/>
<dbReference type="Proteomes" id="UP000184225">
    <property type="component" value="Unassembled WGS sequence"/>
</dbReference>
<feature type="region of interest" description="Disordered" evidence="1">
    <location>
        <begin position="149"/>
        <end position="216"/>
    </location>
</feature>
<feature type="chain" id="PRO_5012748274" description="Thrombospondin type 3 repeat-containing protein" evidence="2">
    <location>
        <begin position="20"/>
        <end position="332"/>
    </location>
</feature>
<evidence type="ECO:0000313" key="3">
    <source>
        <dbReference type="EMBL" id="SHI79151.1"/>
    </source>
</evidence>
<evidence type="ECO:0008006" key="5">
    <source>
        <dbReference type="Google" id="ProtNLM"/>
    </source>
</evidence>
<evidence type="ECO:0000256" key="2">
    <source>
        <dbReference type="SAM" id="SignalP"/>
    </source>
</evidence>
<evidence type="ECO:0000313" key="4">
    <source>
        <dbReference type="Proteomes" id="UP000184225"/>
    </source>
</evidence>
<organism evidence="3 4">
    <name type="scientific">Mesonia phycicola</name>
    <dbReference type="NCBI Taxonomy" id="579105"/>
    <lineage>
        <taxon>Bacteria</taxon>
        <taxon>Pseudomonadati</taxon>
        <taxon>Bacteroidota</taxon>
        <taxon>Flavobacteriia</taxon>
        <taxon>Flavobacteriales</taxon>
        <taxon>Flavobacteriaceae</taxon>
        <taxon>Mesonia</taxon>
    </lineage>
</organism>
<reference evidence="3 4" key="1">
    <citation type="submission" date="2016-11" db="EMBL/GenBank/DDBJ databases">
        <authorList>
            <person name="Jaros S."/>
            <person name="Januszkiewicz K."/>
            <person name="Wedrychowicz H."/>
        </authorList>
    </citation>
    <scope>NUCLEOTIDE SEQUENCE [LARGE SCALE GENOMIC DNA]</scope>
    <source>
        <strain evidence="3 4">DSM 21425</strain>
    </source>
</reference>
<keyword evidence="2" id="KW-0732">Signal</keyword>
<accession>A0A1M6E127</accession>
<keyword evidence="4" id="KW-1185">Reference proteome</keyword>
<feature type="compositionally biased region" description="Acidic residues" evidence="1">
    <location>
        <begin position="172"/>
        <end position="192"/>
    </location>
</feature>
<dbReference type="RefSeq" id="WP_073149981.1">
    <property type="nucleotide sequence ID" value="NZ_FQYY01000004.1"/>
</dbReference>